<keyword evidence="6 8" id="KW-0472">Membrane</keyword>
<keyword evidence="3 7" id="KW-0813">Transport</keyword>
<sequence>MAEDKKAQEEVYGISTSVEDPARVIGGYGETIKRHGAKTKEVQNADLFAAIEETKIERWSKESLHLYFCIFVAFCCACANGYDGSLMGSILAMDHYQNVFKTGMDGPKVSVVTSLYTVGSIVCTPISAIISDRLGRRKCMFIGGWVIIIGSIVITTAMTLPQFVVGRFILGLGIQIMVVSAPAYAVEISPPHWRGRAVGFYNCGWFGGSIPAAALTYGTNFIDNNYSWRIPFICQCFACIIVIISVWFIPESPRWLIANGRNEEAEAFLVKYHGNGDPNARLVRLEIEEMKEGIRIDGIDKRWWDYRPFITTKSGRWRFAQVIMISVFGQWSGNGLGYFNATIFKAIGYESSATQLLLNLVNSIVSAVGALTAVFFTDKMRRRPVLIFGTLACAIALGINAGILQEVANTGVIGKTKGKAALAFYYLFNVVFSFTYTPLQGVIPAEALETTTRSKGLALSGFMVSSISFISQFATPIGLANISTNYFWIFVGWDVVESIFWYFFCVESQGRTLEQLEWVYQQPNPVKASLNVDKIVVQEDGTITEKIEADA</sequence>
<dbReference type="AlphaFoldDB" id="A0A1V6TX30"/>
<dbReference type="Proteomes" id="UP000191342">
    <property type="component" value="Unassembled WGS sequence"/>
</dbReference>
<dbReference type="SUPFAM" id="SSF103473">
    <property type="entry name" value="MFS general substrate transporter"/>
    <property type="match status" value="1"/>
</dbReference>
<dbReference type="PROSITE" id="PS00216">
    <property type="entry name" value="SUGAR_TRANSPORT_1"/>
    <property type="match status" value="1"/>
</dbReference>
<evidence type="ECO:0000256" key="7">
    <source>
        <dbReference type="RuleBase" id="RU003346"/>
    </source>
</evidence>
<dbReference type="InterPro" id="IPR005828">
    <property type="entry name" value="MFS_sugar_transport-like"/>
</dbReference>
<evidence type="ECO:0000256" key="1">
    <source>
        <dbReference type="ARBA" id="ARBA00004141"/>
    </source>
</evidence>
<reference evidence="11" key="1">
    <citation type="journal article" date="2017" name="Nat. Microbiol.">
        <title>Global analysis of biosynthetic gene clusters reveals vast potential of secondary metabolite production in Penicillium species.</title>
        <authorList>
            <person name="Nielsen J.C."/>
            <person name="Grijseels S."/>
            <person name="Prigent S."/>
            <person name="Ji B."/>
            <person name="Dainat J."/>
            <person name="Nielsen K.F."/>
            <person name="Frisvad J.C."/>
            <person name="Workman M."/>
            <person name="Nielsen J."/>
        </authorList>
    </citation>
    <scope>NUCLEOTIDE SEQUENCE [LARGE SCALE GENOMIC DNA]</scope>
    <source>
        <strain evidence="11">IBT 14082</strain>
    </source>
</reference>
<feature type="transmembrane region" description="Helical" evidence="8">
    <location>
        <begin position="166"/>
        <end position="186"/>
    </location>
</feature>
<feature type="transmembrane region" description="Helical" evidence="8">
    <location>
        <begin position="198"/>
        <end position="218"/>
    </location>
</feature>
<dbReference type="InterPro" id="IPR050360">
    <property type="entry name" value="MFS_Sugar_Transporters"/>
</dbReference>
<dbReference type="EMBL" id="MLQL01000002">
    <property type="protein sequence ID" value="OQE30897.1"/>
    <property type="molecule type" value="Genomic_DNA"/>
</dbReference>
<evidence type="ECO:0000259" key="9">
    <source>
        <dbReference type="PROSITE" id="PS50850"/>
    </source>
</evidence>
<feature type="transmembrane region" description="Helical" evidence="8">
    <location>
        <begin position="64"/>
        <end position="82"/>
    </location>
</feature>
<evidence type="ECO:0000313" key="11">
    <source>
        <dbReference type="Proteomes" id="UP000191342"/>
    </source>
</evidence>
<evidence type="ECO:0000313" key="10">
    <source>
        <dbReference type="EMBL" id="OQE30897.1"/>
    </source>
</evidence>
<feature type="transmembrane region" description="Helical" evidence="8">
    <location>
        <begin position="423"/>
        <end position="445"/>
    </location>
</feature>
<dbReference type="PANTHER" id="PTHR48022">
    <property type="entry name" value="PLASTIDIC GLUCOSE TRANSPORTER 4"/>
    <property type="match status" value="1"/>
</dbReference>
<evidence type="ECO:0000256" key="4">
    <source>
        <dbReference type="ARBA" id="ARBA00022692"/>
    </source>
</evidence>
<feature type="transmembrane region" description="Helical" evidence="8">
    <location>
        <begin position="385"/>
        <end position="403"/>
    </location>
</feature>
<dbReference type="Pfam" id="PF00083">
    <property type="entry name" value="Sugar_tr"/>
    <property type="match status" value="1"/>
</dbReference>
<dbReference type="InterPro" id="IPR036259">
    <property type="entry name" value="MFS_trans_sf"/>
</dbReference>
<proteinExistence type="inferred from homology"/>
<dbReference type="GO" id="GO:0005351">
    <property type="term" value="F:carbohydrate:proton symporter activity"/>
    <property type="evidence" value="ECO:0007669"/>
    <property type="project" value="TreeGrafter"/>
</dbReference>
<feature type="transmembrane region" description="Helical" evidence="8">
    <location>
        <begin position="457"/>
        <end position="480"/>
    </location>
</feature>
<comment type="subcellular location">
    <subcellularLocation>
        <location evidence="1">Membrane</location>
        <topology evidence="1">Multi-pass membrane protein</topology>
    </subcellularLocation>
</comment>
<dbReference type="PROSITE" id="PS50850">
    <property type="entry name" value="MFS"/>
    <property type="match status" value="1"/>
</dbReference>
<dbReference type="InterPro" id="IPR005829">
    <property type="entry name" value="Sugar_transporter_CS"/>
</dbReference>
<organism evidence="10 11">
    <name type="scientific">Penicillium flavigenum</name>
    <dbReference type="NCBI Taxonomy" id="254877"/>
    <lineage>
        <taxon>Eukaryota</taxon>
        <taxon>Fungi</taxon>
        <taxon>Dikarya</taxon>
        <taxon>Ascomycota</taxon>
        <taxon>Pezizomycotina</taxon>
        <taxon>Eurotiomycetes</taxon>
        <taxon>Eurotiomycetidae</taxon>
        <taxon>Eurotiales</taxon>
        <taxon>Aspergillaceae</taxon>
        <taxon>Penicillium</taxon>
    </lineage>
</organism>
<feature type="transmembrane region" description="Helical" evidence="8">
    <location>
        <begin position="230"/>
        <end position="249"/>
    </location>
</feature>
<evidence type="ECO:0000256" key="3">
    <source>
        <dbReference type="ARBA" id="ARBA00022448"/>
    </source>
</evidence>
<keyword evidence="4 8" id="KW-0812">Transmembrane</keyword>
<comment type="caution">
    <text evidence="10">The sequence shown here is derived from an EMBL/GenBank/DDBJ whole genome shotgun (WGS) entry which is preliminary data.</text>
</comment>
<feature type="transmembrane region" description="Helical" evidence="8">
    <location>
        <begin position="486"/>
        <end position="504"/>
    </location>
</feature>
<feature type="domain" description="Major facilitator superfamily (MFS) profile" evidence="9">
    <location>
        <begin position="69"/>
        <end position="509"/>
    </location>
</feature>
<comment type="similarity">
    <text evidence="2 7">Belongs to the major facilitator superfamily. Sugar transporter (TC 2.A.1.1) family.</text>
</comment>
<feature type="transmembrane region" description="Helical" evidence="8">
    <location>
        <begin position="142"/>
        <end position="160"/>
    </location>
</feature>
<dbReference type="FunFam" id="1.20.1250.20:FF:000217">
    <property type="entry name" value="MFS lactose permease, putative"/>
    <property type="match status" value="1"/>
</dbReference>
<evidence type="ECO:0000256" key="2">
    <source>
        <dbReference type="ARBA" id="ARBA00010992"/>
    </source>
</evidence>
<evidence type="ECO:0000256" key="5">
    <source>
        <dbReference type="ARBA" id="ARBA00022989"/>
    </source>
</evidence>
<keyword evidence="11" id="KW-1185">Reference proteome</keyword>
<name>A0A1V6TX30_9EURO</name>
<protein>
    <recommendedName>
        <fullName evidence="9">Major facilitator superfamily (MFS) profile domain-containing protein</fullName>
    </recommendedName>
</protein>
<dbReference type="InterPro" id="IPR020846">
    <property type="entry name" value="MFS_dom"/>
</dbReference>
<accession>A0A1V6TX30</accession>
<keyword evidence="5 8" id="KW-1133">Transmembrane helix</keyword>
<dbReference type="InterPro" id="IPR003663">
    <property type="entry name" value="Sugar/inositol_transpt"/>
</dbReference>
<dbReference type="PANTHER" id="PTHR48022:SF36">
    <property type="entry name" value="LACTOSE PERMEASE, PUTATIVE (AFU_ORTHOLOGUE AFUA_1G17310)-RELATED"/>
    <property type="match status" value="1"/>
</dbReference>
<evidence type="ECO:0000256" key="6">
    <source>
        <dbReference type="ARBA" id="ARBA00023136"/>
    </source>
</evidence>
<gene>
    <name evidence="10" type="ORF">PENFLA_c002G04213</name>
</gene>
<dbReference type="OrthoDB" id="6133115at2759"/>
<feature type="transmembrane region" description="Helical" evidence="8">
    <location>
        <begin position="322"/>
        <end position="344"/>
    </location>
</feature>
<dbReference type="GO" id="GO:0016020">
    <property type="term" value="C:membrane"/>
    <property type="evidence" value="ECO:0007669"/>
    <property type="project" value="UniProtKB-SubCell"/>
</dbReference>
<dbReference type="Gene3D" id="1.20.1250.20">
    <property type="entry name" value="MFS general substrate transporter like domains"/>
    <property type="match status" value="1"/>
</dbReference>
<feature type="transmembrane region" description="Helical" evidence="8">
    <location>
        <begin position="109"/>
        <end position="130"/>
    </location>
</feature>
<feature type="transmembrane region" description="Helical" evidence="8">
    <location>
        <begin position="356"/>
        <end position="376"/>
    </location>
</feature>
<dbReference type="NCBIfam" id="TIGR00879">
    <property type="entry name" value="SP"/>
    <property type="match status" value="1"/>
</dbReference>
<evidence type="ECO:0000256" key="8">
    <source>
        <dbReference type="SAM" id="Phobius"/>
    </source>
</evidence>